<evidence type="ECO:0000256" key="1">
    <source>
        <dbReference type="SAM" id="MobiDB-lite"/>
    </source>
</evidence>
<dbReference type="VEuPathDB" id="PlasmoDB:PVX_026690"/>
<sequence length="424" mass="48293">MTKKTPRLEPVLKNLLKHIRNNGIFMSNQDKACSYVSYILSKDVQTEIYDYKPETFKIFQDFVYKYNNRPGFTAHICSNTLVHVISDIYEKMNKLYELYELYKRIRTQYFYGDKNSCSSVSFLVRQYNDFIEKYQYTNTHYKNVLDQFKNKIQESVDLYIYYACPRSEYNIEKIKLPILRKEAQPKAPDPKEQQHKVPEYEAPQEKNPSSPAEHQAPQAEPQLSRDQTELSRDQTELSREQPQISGEHPHISHALPLAPLEGSHLSQGTLASSAHAAEGQEVQIFPLRETAERGLNVDLSQVNLPYNRSLESPQTPSYPEPDTYLSVLPLSKEVGGASSSVMSTITSALRDVEPGPVLVVSGGMGVLFLLFKYSPVGSFFGGRRGRIRQIPSSFRGFPPDFANFQDYDGGFIGYGPMNINPLAE</sequence>
<feature type="compositionally biased region" description="Basic and acidic residues" evidence="1">
    <location>
        <begin position="226"/>
        <end position="239"/>
    </location>
</feature>
<name>A0A1G4EAY5_PLAVI</name>
<evidence type="ECO:0000313" key="2">
    <source>
        <dbReference type="EMBL" id="SCA60814.1"/>
    </source>
</evidence>
<dbReference type="VEuPathDB" id="PlasmoDB:PVP01_0009710"/>
<dbReference type="AlphaFoldDB" id="A0A1G4EAY5"/>
<dbReference type="VEuPathDB" id="PlasmoDB:PVPAM_060038500"/>
<protein>
    <submittedName>
        <fullName evidence="2">Vir protein, putative</fullName>
    </submittedName>
</protein>
<feature type="compositionally biased region" description="Basic and acidic residues" evidence="1">
    <location>
        <begin position="183"/>
        <end position="199"/>
    </location>
</feature>
<accession>A0A1G4EAY5</accession>
<feature type="region of interest" description="Disordered" evidence="1">
    <location>
        <begin position="183"/>
        <end position="250"/>
    </location>
</feature>
<dbReference type="InterPro" id="IPR008780">
    <property type="entry name" value="Plasmodium_Vir"/>
</dbReference>
<dbReference type="Pfam" id="PF05795">
    <property type="entry name" value="Plasmodium_Vir"/>
    <property type="match status" value="1"/>
</dbReference>
<reference evidence="2 3" key="1">
    <citation type="submission" date="2016-07" db="EMBL/GenBank/DDBJ databases">
        <authorList>
            <consortium name="Pathogen Informatics"/>
        </authorList>
    </citation>
    <scope>NUCLEOTIDE SEQUENCE [LARGE SCALE GENOMIC DNA]</scope>
</reference>
<dbReference type="VEuPathDB" id="PlasmoDB:PVW1_050006600"/>
<proteinExistence type="predicted"/>
<dbReference type="EMBL" id="FLYI01000504">
    <property type="protein sequence ID" value="SCA60814.1"/>
    <property type="molecule type" value="Genomic_DNA"/>
</dbReference>
<gene>
    <name evidence="2" type="ORF">PVC01_000125000</name>
</gene>
<evidence type="ECO:0000313" key="3">
    <source>
        <dbReference type="Proteomes" id="UP000305196"/>
    </source>
</evidence>
<dbReference type="Proteomes" id="UP000305196">
    <property type="component" value="Unassembled WGS sequence"/>
</dbReference>
<organism evidence="2 3">
    <name type="scientific">Plasmodium vivax</name>
    <name type="common">malaria parasite P. vivax</name>
    <dbReference type="NCBI Taxonomy" id="5855"/>
    <lineage>
        <taxon>Eukaryota</taxon>
        <taxon>Sar</taxon>
        <taxon>Alveolata</taxon>
        <taxon>Apicomplexa</taxon>
        <taxon>Aconoidasida</taxon>
        <taxon>Haemosporida</taxon>
        <taxon>Plasmodiidae</taxon>
        <taxon>Plasmodium</taxon>
        <taxon>Plasmodium (Plasmodium)</taxon>
    </lineage>
</organism>